<dbReference type="GO" id="GO:0003723">
    <property type="term" value="F:RNA binding"/>
    <property type="evidence" value="ECO:0007669"/>
    <property type="project" value="InterPro"/>
</dbReference>
<evidence type="ECO:0000256" key="2">
    <source>
        <dbReference type="ARBA" id="ARBA00022605"/>
    </source>
</evidence>
<dbReference type="PROSITE" id="PS50890">
    <property type="entry name" value="PUA"/>
    <property type="match status" value="1"/>
</dbReference>
<dbReference type="InterPro" id="IPR036974">
    <property type="entry name" value="PUA_sf"/>
</dbReference>
<dbReference type="GO" id="GO:0055129">
    <property type="term" value="P:L-proline biosynthetic process"/>
    <property type="evidence" value="ECO:0007669"/>
    <property type="project" value="UniProtKB-UniRule"/>
</dbReference>
<dbReference type="SMART" id="SM00359">
    <property type="entry name" value="PUA"/>
    <property type="match status" value="1"/>
</dbReference>
<dbReference type="InterPro" id="IPR015947">
    <property type="entry name" value="PUA-like_sf"/>
</dbReference>
<keyword evidence="1 8" id="KW-0963">Cytoplasm</keyword>
<keyword evidence="7 8" id="KW-0067">ATP-binding</keyword>
<comment type="subcellular location">
    <subcellularLocation>
        <location evidence="8">Cytoplasm</location>
    </subcellularLocation>
</comment>
<name>A0A0G3G4I7_9GAMM</name>
<dbReference type="FunFam" id="2.30.130.10:FF:000007">
    <property type="entry name" value="Glutamate 5-kinase"/>
    <property type="match status" value="1"/>
</dbReference>
<dbReference type="PRINTS" id="PR00474">
    <property type="entry name" value="GLU5KINASE"/>
</dbReference>
<dbReference type="InterPro" id="IPR036393">
    <property type="entry name" value="AceGlu_kinase-like_sf"/>
</dbReference>
<organism evidence="10 11">
    <name type="scientific">Thioalkalivibrio versutus</name>
    <dbReference type="NCBI Taxonomy" id="106634"/>
    <lineage>
        <taxon>Bacteria</taxon>
        <taxon>Pseudomonadati</taxon>
        <taxon>Pseudomonadota</taxon>
        <taxon>Gammaproteobacteria</taxon>
        <taxon>Chromatiales</taxon>
        <taxon>Ectothiorhodospiraceae</taxon>
        <taxon>Thioalkalivibrio</taxon>
    </lineage>
</organism>
<sequence>MTASATRALPAIRRVVVKIGSALITADGAGLDRPALESWAHQIAALRRRGLEVILVSSGAVAEGMRRLGMTERPHQLHHVQAAAAVGQMGLVQAYEREFASHDLHAAQVLLTHDDLADRSRYLNARSTMLALLEMGTIPVVNENDTVAYEEIRLGDNDTLAALVANLVVADLLLILTDQDGLFDRDPRKHADARLIQEGRASDAGLHRYVAADFGRLGRGGMATKLLAAERAARSGTHTVIASGREAQVMGRVLKGEALGTWLKPDREPLAARKRWLADQLHSRGQLQLDAGAARVLRESGSSLLPVGVVSVEGDFRRGEVVTCVDPDGTAVARGLTNYAASEIQRIRGLRADRIEAELGYLLEPELIHRDNLVLLS</sequence>
<evidence type="ECO:0000256" key="5">
    <source>
        <dbReference type="ARBA" id="ARBA00022741"/>
    </source>
</evidence>
<dbReference type="GO" id="GO:0004349">
    <property type="term" value="F:glutamate 5-kinase activity"/>
    <property type="evidence" value="ECO:0007669"/>
    <property type="project" value="UniProtKB-UniRule"/>
</dbReference>
<dbReference type="CDD" id="cd04242">
    <property type="entry name" value="AAK_G5K_ProB"/>
    <property type="match status" value="1"/>
</dbReference>
<dbReference type="InterPro" id="IPR002478">
    <property type="entry name" value="PUA"/>
</dbReference>
<keyword evidence="5 8" id="KW-0547">Nucleotide-binding</keyword>
<dbReference type="GO" id="GO:0005524">
    <property type="term" value="F:ATP binding"/>
    <property type="evidence" value="ECO:0007669"/>
    <property type="project" value="UniProtKB-KW"/>
</dbReference>
<dbReference type="InterPro" id="IPR005715">
    <property type="entry name" value="Glu_5kinase/COase_Synthase"/>
</dbReference>
<dbReference type="HAMAP" id="MF_00456">
    <property type="entry name" value="ProB"/>
    <property type="match status" value="1"/>
</dbReference>
<comment type="catalytic activity">
    <reaction evidence="8">
        <text>L-glutamate + ATP = L-glutamyl 5-phosphate + ADP</text>
        <dbReference type="Rhea" id="RHEA:14877"/>
        <dbReference type="ChEBI" id="CHEBI:29985"/>
        <dbReference type="ChEBI" id="CHEBI:30616"/>
        <dbReference type="ChEBI" id="CHEBI:58274"/>
        <dbReference type="ChEBI" id="CHEBI:456216"/>
        <dbReference type="EC" id="2.7.2.11"/>
    </reaction>
</comment>
<evidence type="ECO:0000256" key="1">
    <source>
        <dbReference type="ARBA" id="ARBA00022490"/>
    </source>
</evidence>
<gene>
    <name evidence="8" type="primary">proB</name>
    <name evidence="10" type="ORF">TVD_03170</name>
</gene>
<dbReference type="Proteomes" id="UP000064201">
    <property type="component" value="Chromosome"/>
</dbReference>
<evidence type="ECO:0000256" key="7">
    <source>
        <dbReference type="ARBA" id="ARBA00022840"/>
    </source>
</evidence>
<feature type="binding site" evidence="8">
    <location>
        <position position="58"/>
    </location>
    <ligand>
        <name>substrate</name>
    </ligand>
</feature>
<feature type="binding site" evidence="8">
    <location>
        <begin position="177"/>
        <end position="178"/>
    </location>
    <ligand>
        <name>ATP</name>
        <dbReference type="ChEBI" id="CHEBI:30616"/>
    </ligand>
</feature>
<comment type="caution">
    <text evidence="8">Lacks conserved residue(s) required for the propagation of feature annotation.</text>
</comment>
<dbReference type="EC" id="2.7.2.11" evidence="8"/>
<dbReference type="SUPFAM" id="SSF88697">
    <property type="entry name" value="PUA domain-like"/>
    <property type="match status" value="1"/>
</dbReference>
<dbReference type="CDD" id="cd21157">
    <property type="entry name" value="PUA_G5K"/>
    <property type="match status" value="1"/>
</dbReference>
<dbReference type="AlphaFoldDB" id="A0A0G3G4I7"/>
<evidence type="ECO:0000256" key="4">
    <source>
        <dbReference type="ARBA" id="ARBA00022679"/>
    </source>
</evidence>
<dbReference type="Gene3D" id="3.40.1160.10">
    <property type="entry name" value="Acetylglutamate kinase-like"/>
    <property type="match status" value="2"/>
</dbReference>
<dbReference type="OrthoDB" id="9804434at2"/>
<dbReference type="InterPro" id="IPR001048">
    <property type="entry name" value="Asp/Glu/Uridylate_kinase"/>
</dbReference>
<dbReference type="InterPro" id="IPR019797">
    <property type="entry name" value="Glutamate_5-kinase_CS"/>
</dbReference>
<evidence type="ECO:0000259" key="9">
    <source>
        <dbReference type="SMART" id="SM00359"/>
    </source>
</evidence>
<accession>A0A0G3G4I7</accession>
<dbReference type="InterPro" id="IPR001057">
    <property type="entry name" value="Glu/AcGlu_kinase"/>
</dbReference>
<dbReference type="UniPathway" id="UPA00098">
    <property type="reaction ID" value="UER00359"/>
</dbReference>
<proteinExistence type="inferred from homology"/>
<dbReference type="EMBL" id="CP011367">
    <property type="protein sequence ID" value="AKJ94432.1"/>
    <property type="molecule type" value="Genomic_DNA"/>
</dbReference>
<comment type="pathway">
    <text evidence="8">Amino-acid biosynthesis; L-proline biosynthesis; L-glutamate 5-semialdehyde from L-glutamate: step 1/2.</text>
</comment>
<keyword evidence="3 8" id="KW-0641">Proline biosynthesis</keyword>
<dbReference type="PANTHER" id="PTHR43654">
    <property type="entry name" value="GLUTAMATE 5-KINASE"/>
    <property type="match status" value="1"/>
</dbReference>
<keyword evidence="4 8" id="KW-0808">Transferase</keyword>
<feature type="binding site" evidence="8">
    <location>
        <position position="157"/>
    </location>
    <ligand>
        <name>substrate</name>
    </ligand>
</feature>
<feature type="binding site" evidence="8">
    <location>
        <position position="145"/>
    </location>
    <ligand>
        <name>substrate</name>
    </ligand>
</feature>
<dbReference type="SUPFAM" id="SSF53633">
    <property type="entry name" value="Carbamate kinase-like"/>
    <property type="match status" value="1"/>
</dbReference>
<protein>
    <recommendedName>
        <fullName evidence="8">Glutamate 5-kinase</fullName>
        <ecNumber evidence="8">2.7.2.11</ecNumber>
    </recommendedName>
    <alternativeName>
        <fullName evidence="8">Gamma-glutamyl kinase</fullName>
        <shortName evidence="8">GK</shortName>
    </alternativeName>
</protein>
<dbReference type="Pfam" id="PF00696">
    <property type="entry name" value="AA_kinase"/>
    <property type="match status" value="1"/>
</dbReference>
<dbReference type="InterPro" id="IPR011529">
    <property type="entry name" value="Glu_5kinase"/>
</dbReference>
<dbReference type="KEGG" id="tvr:TVD_03170"/>
<evidence type="ECO:0000256" key="8">
    <source>
        <dbReference type="HAMAP-Rule" id="MF_00456"/>
    </source>
</evidence>
<comment type="function">
    <text evidence="8">Catalyzes the transfer of a phosphate group to glutamate to form L-glutamate 5-phosphate.</text>
</comment>
<keyword evidence="11" id="KW-1185">Reference proteome</keyword>
<evidence type="ECO:0000313" key="11">
    <source>
        <dbReference type="Proteomes" id="UP000064201"/>
    </source>
</evidence>
<dbReference type="GO" id="GO:0005829">
    <property type="term" value="C:cytosol"/>
    <property type="evidence" value="ECO:0007669"/>
    <property type="project" value="TreeGrafter"/>
</dbReference>
<dbReference type="PIRSF" id="PIRSF000729">
    <property type="entry name" value="GK"/>
    <property type="match status" value="1"/>
</dbReference>
<dbReference type="PANTHER" id="PTHR43654:SF1">
    <property type="entry name" value="ISOPENTENYL PHOSPHATE KINASE"/>
    <property type="match status" value="1"/>
</dbReference>
<keyword evidence="2 8" id="KW-0028">Amino-acid biosynthesis</keyword>
<feature type="binding site" evidence="8">
    <location>
        <position position="18"/>
    </location>
    <ligand>
        <name>ATP</name>
        <dbReference type="ChEBI" id="CHEBI:30616"/>
    </ligand>
</feature>
<keyword evidence="6 8" id="KW-0418">Kinase</keyword>
<dbReference type="PATRIC" id="fig|106634.4.peg.646"/>
<dbReference type="RefSeq" id="WP_047250792.1">
    <property type="nucleotide sequence ID" value="NZ_CP011367.1"/>
</dbReference>
<dbReference type="PROSITE" id="PS00902">
    <property type="entry name" value="GLUTAMATE_5_KINASE"/>
    <property type="match status" value="1"/>
</dbReference>
<evidence type="ECO:0000256" key="6">
    <source>
        <dbReference type="ARBA" id="ARBA00022777"/>
    </source>
</evidence>
<dbReference type="NCBIfam" id="TIGR01027">
    <property type="entry name" value="proB"/>
    <property type="match status" value="1"/>
</dbReference>
<dbReference type="Pfam" id="PF01472">
    <property type="entry name" value="PUA"/>
    <property type="match status" value="1"/>
</dbReference>
<dbReference type="STRING" id="106634.TVD_03170"/>
<dbReference type="InterPro" id="IPR041739">
    <property type="entry name" value="G5K_ProB"/>
</dbReference>
<evidence type="ECO:0000313" key="10">
    <source>
        <dbReference type="EMBL" id="AKJ94432.1"/>
    </source>
</evidence>
<reference evidence="10 11" key="1">
    <citation type="submission" date="2015-04" db="EMBL/GenBank/DDBJ databases">
        <title>Complete Sequence for the Genome of the Thioalkalivibrio versutus D301.</title>
        <authorList>
            <person name="Mu T."/>
            <person name="Zhou J."/>
            <person name="Xu X."/>
        </authorList>
    </citation>
    <scope>NUCLEOTIDE SEQUENCE [LARGE SCALE GENOMIC DNA]</scope>
    <source>
        <strain evidence="10 11">D301</strain>
    </source>
</reference>
<dbReference type="Gene3D" id="2.30.130.10">
    <property type="entry name" value="PUA domain"/>
    <property type="match status" value="1"/>
</dbReference>
<comment type="similarity">
    <text evidence="8">Belongs to the glutamate 5-kinase family.</text>
</comment>
<dbReference type="FunFam" id="3.40.1160.10:FF:000018">
    <property type="entry name" value="Glutamate 5-kinase"/>
    <property type="match status" value="1"/>
</dbReference>
<feature type="domain" description="PUA" evidence="9">
    <location>
        <begin position="285"/>
        <end position="368"/>
    </location>
</feature>
<evidence type="ECO:0000256" key="3">
    <source>
        <dbReference type="ARBA" id="ARBA00022650"/>
    </source>
</evidence>